<dbReference type="Proteomes" id="UP000526233">
    <property type="component" value="Unassembled WGS sequence"/>
</dbReference>
<dbReference type="EMBL" id="PKQI01000004">
    <property type="protein sequence ID" value="NNV23357.1"/>
    <property type="molecule type" value="Genomic_DNA"/>
</dbReference>
<sequence length="64" mass="6897">MQTRQPRAPLPTPGQQHFPKLICTPGTPAPFHRAIVDHGLRNPMTCNYSSTIIGDNAASSAAKE</sequence>
<evidence type="ECO:0000313" key="2">
    <source>
        <dbReference type="EMBL" id="NNV23357.1"/>
    </source>
</evidence>
<feature type="region of interest" description="Disordered" evidence="1">
    <location>
        <begin position="1"/>
        <end position="20"/>
    </location>
</feature>
<organism evidence="2 3">
    <name type="scientific">Brucella pseudogrignonensis</name>
    <dbReference type="NCBI Taxonomy" id="419475"/>
    <lineage>
        <taxon>Bacteria</taxon>
        <taxon>Pseudomonadati</taxon>
        <taxon>Pseudomonadota</taxon>
        <taxon>Alphaproteobacteria</taxon>
        <taxon>Hyphomicrobiales</taxon>
        <taxon>Brucellaceae</taxon>
        <taxon>Brucella/Ochrobactrum group</taxon>
        <taxon>Brucella</taxon>
    </lineage>
</organism>
<evidence type="ECO:0000256" key="1">
    <source>
        <dbReference type="SAM" id="MobiDB-lite"/>
    </source>
</evidence>
<evidence type="ECO:0000313" key="3">
    <source>
        <dbReference type="Proteomes" id="UP000526233"/>
    </source>
</evidence>
<accession>A0A7Y3TCT9</accession>
<reference evidence="2 3" key="1">
    <citation type="submission" date="2018-11" db="EMBL/GenBank/DDBJ databases">
        <title>Genome sequencing and analysis.</title>
        <authorList>
            <person name="Huang Y.-T."/>
        </authorList>
    </citation>
    <scope>NUCLEOTIDE SEQUENCE [LARGE SCALE GENOMIC DNA]</scope>
    <source>
        <strain evidence="2 3">SHIN</strain>
    </source>
</reference>
<dbReference type="RefSeq" id="WP_171380444.1">
    <property type="nucleotide sequence ID" value="NZ_CAXURC020000003.1"/>
</dbReference>
<proteinExistence type="predicted"/>
<dbReference type="AlphaFoldDB" id="A0A7Y3TCT9"/>
<comment type="caution">
    <text evidence="2">The sequence shown here is derived from an EMBL/GenBank/DDBJ whole genome shotgun (WGS) entry which is preliminary data.</text>
</comment>
<gene>
    <name evidence="2" type="ORF">EHE22_23515</name>
</gene>
<name>A0A7Y3TCT9_9HYPH</name>
<protein>
    <submittedName>
        <fullName evidence="2">Uncharacterized protein</fullName>
    </submittedName>
</protein>